<proteinExistence type="predicted"/>
<evidence type="ECO:0000313" key="2">
    <source>
        <dbReference type="EMBL" id="GAA6170330.1"/>
    </source>
</evidence>
<dbReference type="PROSITE" id="PS50994">
    <property type="entry name" value="INTEGRASE"/>
    <property type="match status" value="1"/>
</dbReference>
<dbReference type="PANTHER" id="PTHR46889">
    <property type="entry name" value="TRANSPOSASE INSF FOR INSERTION SEQUENCE IS3B-RELATED"/>
    <property type="match status" value="1"/>
</dbReference>
<dbReference type="Pfam" id="PF13276">
    <property type="entry name" value="HTH_21"/>
    <property type="match status" value="1"/>
</dbReference>
<feature type="domain" description="Integrase catalytic" evidence="1">
    <location>
        <begin position="100"/>
        <end position="260"/>
    </location>
</feature>
<dbReference type="InterPro" id="IPR036397">
    <property type="entry name" value="RNaseH_sf"/>
</dbReference>
<dbReference type="InterPro" id="IPR048020">
    <property type="entry name" value="Transpos_IS3"/>
</dbReference>
<protein>
    <recommendedName>
        <fullName evidence="1">Integrase catalytic domain-containing protein</fullName>
    </recommendedName>
</protein>
<evidence type="ECO:0000313" key="3">
    <source>
        <dbReference type="Proteomes" id="UP001465153"/>
    </source>
</evidence>
<dbReference type="EMBL" id="BAABWN010000037">
    <property type="protein sequence ID" value="GAA6170330.1"/>
    <property type="molecule type" value="Genomic_DNA"/>
</dbReference>
<dbReference type="InterPro" id="IPR025948">
    <property type="entry name" value="HTH-like_dom"/>
</dbReference>
<organism evidence="2 3">
    <name type="scientific">Sessilibacter corallicola</name>
    <dbReference type="NCBI Taxonomy" id="2904075"/>
    <lineage>
        <taxon>Bacteria</taxon>
        <taxon>Pseudomonadati</taxon>
        <taxon>Pseudomonadota</taxon>
        <taxon>Gammaproteobacteria</taxon>
        <taxon>Cellvibrionales</taxon>
        <taxon>Cellvibrionaceae</taxon>
        <taxon>Sessilibacter</taxon>
    </lineage>
</organism>
<evidence type="ECO:0000259" key="1">
    <source>
        <dbReference type="PROSITE" id="PS50994"/>
    </source>
</evidence>
<keyword evidence="3" id="KW-1185">Reference proteome</keyword>
<dbReference type="Gene3D" id="3.30.420.10">
    <property type="entry name" value="Ribonuclease H-like superfamily/Ribonuclease H"/>
    <property type="match status" value="1"/>
</dbReference>
<accession>A0ABQ0AFB5</accession>
<dbReference type="NCBIfam" id="NF033516">
    <property type="entry name" value="transpos_IS3"/>
    <property type="match status" value="1"/>
</dbReference>
<reference evidence="2 3" key="1">
    <citation type="submission" date="2024-04" db="EMBL/GenBank/DDBJ databases">
        <title>Draft genome sequence of Sessilibacter corallicola NBRC 116591.</title>
        <authorList>
            <person name="Miyakawa T."/>
            <person name="Kusuya Y."/>
            <person name="Miura T."/>
        </authorList>
    </citation>
    <scope>NUCLEOTIDE SEQUENCE [LARGE SCALE GENOMIC DNA]</scope>
    <source>
        <strain evidence="2 3">KU-00831-HH</strain>
    </source>
</reference>
<dbReference type="Pfam" id="PF00665">
    <property type="entry name" value="rve"/>
    <property type="match status" value="1"/>
</dbReference>
<dbReference type="Proteomes" id="UP001465153">
    <property type="component" value="Unassembled WGS sequence"/>
</dbReference>
<sequence>MGVSTSGFYHWRSRPKETSIEDQQLLDKLIRLFDESQGTYGVKRLTDDLRDLGEVINHKRVARVKRENGLYPKQNKYFVVTTDSTHGKPVAENHLNRQFKVSEPNTVWVSDITYIPYRHGMLYLSIILDLHSRKVIGWQLANHMKAELVIEAIDRAIVRRGCLPKLFHSDRGSQYVSERVANKLQGVTISMSRKGNCWDNAVAESFFGTLKSEHTNFENYETMDQARASLFNYIEGFYNRRRKHSALNYLSPDDFEKLAG</sequence>
<dbReference type="SUPFAM" id="SSF53098">
    <property type="entry name" value="Ribonuclease H-like"/>
    <property type="match status" value="1"/>
</dbReference>
<comment type="caution">
    <text evidence="2">The sequence shown here is derived from an EMBL/GenBank/DDBJ whole genome shotgun (WGS) entry which is preliminary data.</text>
</comment>
<dbReference type="InterPro" id="IPR012337">
    <property type="entry name" value="RNaseH-like_sf"/>
</dbReference>
<dbReference type="Pfam" id="PF13333">
    <property type="entry name" value="rve_2"/>
    <property type="match status" value="1"/>
</dbReference>
<dbReference type="PANTHER" id="PTHR46889:SF4">
    <property type="entry name" value="TRANSPOSASE INSO FOR INSERTION SEQUENCE ELEMENT IS911B-RELATED"/>
    <property type="match status" value="1"/>
</dbReference>
<dbReference type="InterPro" id="IPR001584">
    <property type="entry name" value="Integrase_cat-core"/>
</dbReference>
<name>A0ABQ0AFB5_9GAMM</name>
<dbReference type="InterPro" id="IPR050900">
    <property type="entry name" value="Transposase_IS3/IS150/IS904"/>
</dbReference>
<gene>
    <name evidence="2" type="ORF">NBRC116591_41450</name>
</gene>